<keyword evidence="4" id="KW-0808">Transferase</keyword>
<dbReference type="PANTHER" id="PTHR46967:SF2">
    <property type="entry name" value="SUSHI, VON WILLEBRAND FACTOR TYPE A, EGF AND PENTRAXIN DOMAIN-CONTAINING PROTEIN 1-LIKE"/>
    <property type="match status" value="1"/>
</dbReference>
<dbReference type="PANTHER" id="PTHR46967">
    <property type="entry name" value="INSULIN-LIKE GROWTH FACTOR BINDING PROTEIN,N-TERMINAL"/>
    <property type="match status" value="1"/>
</dbReference>
<protein>
    <submittedName>
        <fullName evidence="4">Tyrosine-protein kinase ephrin type A/B receptor-like domain-containing protein</fullName>
    </submittedName>
</protein>
<dbReference type="Gene3D" id="3.40.190.10">
    <property type="entry name" value="Periplasmic binding protein-like II"/>
    <property type="match status" value="1"/>
</dbReference>
<dbReference type="SUPFAM" id="SSF53850">
    <property type="entry name" value="Periplasmic binding protein-like II"/>
    <property type="match status" value="1"/>
</dbReference>
<dbReference type="EMBL" id="CAMXCT030000856">
    <property type="protein sequence ID" value="CAL4771341.1"/>
    <property type="molecule type" value="Genomic_DNA"/>
</dbReference>
<evidence type="ECO:0000313" key="4">
    <source>
        <dbReference type="EMBL" id="CAL4771341.1"/>
    </source>
</evidence>
<comment type="caution">
    <text evidence="3">The sequence shown here is derived from an EMBL/GenBank/DDBJ whole genome shotgun (WGS) entry which is preliminary data.</text>
</comment>
<dbReference type="SMART" id="SM01411">
    <property type="entry name" value="Ephrin_rec_like"/>
    <property type="match status" value="1"/>
</dbReference>
<feature type="transmembrane region" description="Helical" evidence="1">
    <location>
        <begin position="653"/>
        <end position="674"/>
    </location>
</feature>
<feature type="transmembrane region" description="Helical" evidence="1">
    <location>
        <begin position="747"/>
        <end position="768"/>
    </location>
</feature>
<keyword evidence="4" id="KW-0675">Receptor</keyword>
<dbReference type="EMBL" id="CAMXCT010000856">
    <property type="protein sequence ID" value="CAI3984029.1"/>
    <property type="molecule type" value="Genomic_DNA"/>
</dbReference>
<dbReference type="Proteomes" id="UP001152797">
    <property type="component" value="Unassembled WGS sequence"/>
</dbReference>
<dbReference type="SUPFAM" id="SSF57184">
    <property type="entry name" value="Growth factor receptor domain"/>
    <property type="match status" value="1"/>
</dbReference>
<dbReference type="InterPro" id="IPR011641">
    <property type="entry name" value="Tyr-kin_ephrin_A/B_rcpt-like"/>
</dbReference>
<evidence type="ECO:0000313" key="3">
    <source>
        <dbReference type="EMBL" id="CAI3984029.1"/>
    </source>
</evidence>
<keyword evidence="5" id="KW-1185">Reference proteome</keyword>
<dbReference type="GO" id="GO:0016301">
    <property type="term" value="F:kinase activity"/>
    <property type="evidence" value="ECO:0007669"/>
    <property type="project" value="UniProtKB-KW"/>
</dbReference>
<accession>A0A9P1C2S7</accession>
<reference evidence="3" key="1">
    <citation type="submission" date="2022-10" db="EMBL/GenBank/DDBJ databases">
        <authorList>
            <person name="Chen Y."/>
            <person name="Dougan E. K."/>
            <person name="Chan C."/>
            <person name="Rhodes N."/>
            <person name="Thang M."/>
        </authorList>
    </citation>
    <scope>NUCLEOTIDE SEQUENCE</scope>
</reference>
<keyword evidence="1" id="KW-0812">Transmembrane</keyword>
<dbReference type="OrthoDB" id="422238at2759"/>
<dbReference type="AlphaFoldDB" id="A0A9P1C2S7"/>
<keyword evidence="1" id="KW-0472">Membrane</keyword>
<reference evidence="4 5" key="2">
    <citation type="submission" date="2024-05" db="EMBL/GenBank/DDBJ databases">
        <authorList>
            <person name="Chen Y."/>
            <person name="Shah S."/>
            <person name="Dougan E. K."/>
            <person name="Thang M."/>
            <person name="Chan C."/>
        </authorList>
    </citation>
    <scope>NUCLEOTIDE SEQUENCE [LARGE SCALE GENOMIC DNA]</scope>
</reference>
<keyword evidence="4" id="KW-0418">Kinase</keyword>
<evidence type="ECO:0000313" key="5">
    <source>
        <dbReference type="Proteomes" id="UP001152797"/>
    </source>
</evidence>
<evidence type="ECO:0000256" key="1">
    <source>
        <dbReference type="SAM" id="Phobius"/>
    </source>
</evidence>
<evidence type="ECO:0000259" key="2">
    <source>
        <dbReference type="Pfam" id="PF07699"/>
    </source>
</evidence>
<proteinExistence type="predicted"/>
<gene>
    <name evidence="3" type="ORF">C1SCF055_LOCUS11586</name>
</gene>
<keyword evidence="1" id="KW-1133">Transmembrane helix</keyword>
<dbReference type="Gene3D" id="2.10.50.10">
    <property type="entry name" value="Tumor Necrosis Factor Receptor, subunit A, domain 2"/>
    <property type="match status" value="1"/>
</dbReference>
<feature type="domain" description="Tyrosine-protein kinase ephrin type A/B receptor-like" evidence="2">
    <location>
        <begin position="492"/>
        <end position="536"/>
    </location>
</feature>
<dbReference type="InterPro" id="IPR009030">
    <property type="entry name" value="Growth_fac_rcpt_cys_sf"/>
</dbReference>
<organism evidence="3">
    <name type="scientific">Cladocopium goreaui</name>
    <dbReference type="NCBI Taxonomy" id="2562237"/>
    <lineage>
        <taxon>Eukaryota</taxon>
        <taxon>Sar</taxon>
        <taxon>Alveolata</taxon>
        <taxon>Dinophyceae</taxon>
        <taxon>Suessiales</taxon>
        <taxon>Symbiodiniaceae</taxon>
        <taxon>Cladocopium</taxon>
    </lineage>
</organism>
<dbReference type="EMBL" id="CAMXCT020000856">
    <property type="protein sequence ID" value="CAL1137404.1"/>
    <property type="molecule type" value="Genomic_DNA"/>
</dbReference>
<name>A0A9P1C2S7_9DINO</name>
<dbReference type="Pfam" id="PF07699">
    <property type="entry name" value="Ephrin_rec_like"/>
    <property type="match status" value="1"/>
</dbReference>
<sequence>MHGCSCSSYPQLLVWWCRVCVVTCLDSRAPFTAPAHALDLSLPAFCLDFCAALVAVLGFCSGLIASLDLPPHPPFALSCPVKPHVHICWSISMSCHGDVIEASVDFPGLRVPEASAAPPRTGLETRDQISASFLACPAHHLALGIRLSGASLSGRDRVARAWTAGLWAKAVLEGRVFTPNRTPPLDLRSHFYAWTVDTADFMKCSETTMHDNVTAYTFFKISGDTDGVVITEENGVKTYKLLCQDEYFWRPSSCRSDPSKCVVFVTGGDGWDIPHAPQRAAAYNMPFAIGVAASWSKYLEVPGKYKSMYFYWWTPDDSFIEMQPTKLILPTYDAYAWTLSDYTTAAADIKTAKIVPKDLTIMAPDVVKLLAASLFDSAAVDSMMLNMKTNSLTREQAACAWLKGNDVRWNMWIPDSTKCDPGFGLYDDATEVFTAQRTTATTCRACLPGMLSKAYSDDSGPTYVCEACPAGQQQLGAGEMACDPCPLGTSKLNQSPEECALCPAGQYQDEEGAFQCKKCPPGTTTMILGMKSISGCGCKAGSIDVSDLNSPLRTAADCQACTAGLDCPTMSTVAALKAGVSPVGEEFTPMVIEGYFSTESKPIELFKCSSPVECPGGKPDTCGGDRIGVPCGECPAATYWAGSKCSGCTAWSAIGWILCIALIFAGLVGAYYFLNSAVTAKASTLVSTTCAVGMMINMLQSLGIIGTMTVGWPVSLKGIWGFLQVFTFDIDGFAFACIAGENPVARYILLVLFFPAGLLWLSLCGLVSKVKAKWAWDTTKLRSTMGQFMQARVLRKAAAPHQTGLGMLKSREDPVFRTRVGWQRVANSMLCYVLIRTIS</sequence>